<dbReference type="SUPFAM" id="SSF51445">
    <property type="entry name" value="(Trans)glycosidases"/>
    <property type="match status" value="1"/>
</dbReference>
<evidence type="ECO:0000313" key="3">
    <source>
        <dbReference type="EMBL" id="GAA0927369.1"/>
    </source>
</evidence>
<dbReference type="PANTHER" id="PTHR37836">
    <property type="entry name" value="LMO1036 PROTEIN"/>
    <property type="match status" value="1"/>
</dbReference>
<organism evidence="3 4">
    <name type="scientific">Kribbella koreensis</name>
    <dbReference type="NCBI Taxonomy" id="57909"/>
    <lineage>
        <taxon>Bacteria</taxon>
        <taxon>Bacillati</taxon>
        <taxon>Actinomycetota</taxon>
        <taxon>Actinomycetes</taxon>
        <taxon>Propionibacteriales</taxon>
        <taxon>Kribbellaceae</taxon>
        <taxon>Kribbella</taxon>
    </lineage>
</organism>
<evidence type="ECO:0000259" key="2">
    <source>
        <dbReference type="Pfam" id="PF16586"/>
    </source>
</evidence>
<dbReference type="Gene3D" id="2.60.40.10">
    <property type="entry name" value="Immunoglobulins"/>
    <property type="match status" value="1"/>
</dbReference>
<evidence type="ECO:0000259" key="1">
    <source>
        <dbReference type="Pfam" id="PF13204"/>
    </source>
</evidence>
<keyword evidence="4" id="KW-1185">Reference proteome</keyword>
<reference evidence="3 4" key="1">
    <citation type="journal article" date="2019" name="Int. J. Syst. Evol. Microbiol.">
        <title>The Global Catalogue of Microorganisms (GCM) 10K type strain sequencing project: providing services to taxonomists for standard genome sequencing and annotation.</title>
        <authorList>
            <consortium name="The Broad Institute Genomics Platform"/>
            <consortium name="The Broad Institute Genome Sequencing Center for Infectious Disease"/>
            <person name="Wu L."/>
            <person name="Ma J."/>
        </authorList>
    </citation>
    <scope>NUCLEOTIDE SEQUENCE [LARGE SCALE GENOMIC DNA]</scope>
    <source>
        <strain evidence="3 4">JCM 10977</strain>
    </source>
</reference>
<dbReference type="Pfam" id="PF13204">
    <property type="entry name" value="Apiosidase"/>
    <property type="match status" value="1"/>
</dbReference>
<dbReference type="Proteomes" id="UP001500542">
    <property type="component" value="Unassembled WGS sequence"/>
</dbReference>
<dbReference type="InterPro" id="IPR032260">
    <property type="entry name" value="DUF5060"/>
</dbReference>
<protein>
    <submittedName>
        <fullName evidence="3">DUF4038 domain-containing protein</fullName>
    </submittedName>
</protein>
<feature type="domain" description="DUF5060" evidence="2">
    <location>
        <begin position="10"/>
        <end position="71"/>
    </location>
</feature>
<accession>A0ABN1PFI5</accession>
<dbReference type="InterPro" id="IPR017853">
    <property type="entry name" value="GH"/>
</dbReference>
<comment type="caution">
    <text evidence="3">The sequence shown here is derived from an EMBL/GenBank/DDBJ whole genome shotgun (WGS) entry which is preliminary data.</text>
</comment>
<dbReference type="EMBL" id="BAAAHK010000003">
    <property type="protein sequence ID" value="GAA0927369.1"/>
    <property type="molecule type" value="Genomic_DNA"/>
</dbReference>
<dbReference type="PANTHER" id="PTHR37836:SF3">
    <property type="entry name" value="ENDOGLUCANASE"/>
    <property type="match status" value="1"/>
</dbReference>
<dbReference type="RefSeq" id="WP_343964900.1">
    <property type="nucleotide sequence ID" value="NZ_BAAAHK010000003.1"/>
</dbReference>
<sequence length="509" mass="55675">MSISVPDPVVWRELEFTLSGRHAAPYAEAEVWVDFEHEGGTRLRRPAFWDGGESWRVRFAAPEPGRWSWTSGGAVGGQTGRLDIGTADADERNPFLAHGFWRMSAGGRSLVHADGTPAILVADTAWALPWRATPEQVRSYAADRQAKGFNAVLLMTVQPDMRAVGPRDRTQDEGFGVGFADLGSGHLNELEVGYFQYLDELLRILVDHHLVPVLQPVFHGFGWKGLDVAGPVVPPAEYARYCRYLVARYGASPAIYLVGADGSGDEPQIAAGGEEVHAWDCYRQPTGIHYRPHIRPQAHQDADWLDFQWCQTGHEGEHVPERVADMWRNLPVKAVANGEPTYENTGRTGKASGWWQGHEAWSNLCAGGTMGVVYGAGSLWQWRLHPAEPGHEEYFLAPGADWRAAVDFEGSTYVGLISTILAGLPTTDMAPDWTKAIAARALGVPGRLFIVYRDQGGPVPVFDDTVPLGYRIVDPRDGSVVATGRRRSPADPLPDAGGAPRVYICLAGL</sequence>
<dbReference type="InterPro" id="IPR013783">
    <property type="entry name" value="Ig-like_fold"/>
</dbReference>
<gene>
    <name evidence="3" type="ORF">GCM10009554_08180</name>
</gene>
<proteinExistence type="predicted"/>
<name>A0ABN1PFI5_9ACTN</name>
<dbReference type="InterPro" id="IPR025277">
    <property type="entry name" value="Apiosidase-like_cat_dom"/>
</dbReference>
<dbReference type="Gene3D" id="3.20.20.80">
    <property type="entry name" value="Glycosidases"/>
    <property type="match status" value="1"/>
</dbReference>
<evidence type="ECO:0000313" key="4">
    <source>
        <dbReference type="Proteomes" id="UP001500542"/>
    </source>
</evidence>
<feature type="domain" description="Apiosidase-like catalytic" evidence="1">
    <location>
        <begin position="105"/>
        <end position="426"/>
    </location>
</feature>
<dbReference type="Pfam" id="PF16586">
    <property type="entry name" value="DUF5060"/>
    <property type="match status" value="1"/>
</dbReference>